<dbReference type="AlphaFoldDB" id="A0A1X2ESQ3"/>
<organism evidence="7 8">
    <name type="scientific">Mycolicibacterium wolinskyi</name>
    <dbReference type="NCBI Taxonomy" id="59750"/>
    <lineage>
        <taxon>Bacteria</taxon>
        <taxon>Bacillati</taxon>
        <taxon>Actinomycetota</taxon>
        <taxon>Actinomycetes</taxon>
        <taxon>Mycobacteriales</taxon>
        <taxon>Mycobacteriaceae</taxon>
        <taxon>Mycolicibacterium</taxon>
    </lineage>
</organism>
<dbReference type="EMBL" id="LQQA01000034">
    <property type="protein sequence ID" value="ORX09204.1"/>
    <property type="molecule type" value="Genomic_DNA"/>
</dbReference>
<dbReference type="OrthoDB" id="9804184at2"/>
<evidence type="ECO:0000256" key="2">
    <source>
        <dbReference type="ARBA" id="ARBA00022692"/>
    </source>
</evidence>
<evidence type="ECO:0000313" key="7">
    <source>
        <dbReference type="EMBL" id="ORX09204.1"/>
    </source>
</evidence>
<evidence type="ECO:0000256" key="3">
    <source>
        <dbReference type="ARBA" id="ARBA00022989"/>
    </source>
</evidence>
<sequence length="137" mass="15045">MADAWWVDALIGLAVALLLSWVVLVIALLLMRPRGNLLTEAVRLLPDLLRLIPRLAADKSLPRGVRIRLALLVVYLAVPIDLIPDFIPVLGYADDAIIVTWVLRSVVRHAGVDAVRAHWPGTDDGFDAMARLTGLSR</sequence>
<reference evidence="7 8" key="1">
    <citation type="submission" date="2016-01" db="EMBL/GenBank/DDBJ databases">
        <title>The new phylogeny of the genus Mycobacterium.</title>
        <authorList>
            <person name="Tarcisio F."/>
            <person name="Conor M."/>
            <person name="Antonella G."/>
            <person name="Elisabetta G."/>
            <person name="Giulia F.S."/>
            <person name="Sara T."/>
            <person name="Anna F."/>
            <person name="Clotilde B."/>
            <person name="Roberto B."/>
            <person name="Veronica D.S."/>
            <person name="Fabio R."/>
            <person name="Monica P."/>
            <person name="Olivier J."/>
            <person name="Enrico T."/>
            <person name="Nicola S."/>
        </authorList>
    </citation>
    <scope>NUCLEOTIDE SEQUENCE [LARGE SCALE GENOMIC DNA]</scope>
    <source>
        <strain evidence="7 8">ATCC 700010</strain>
    </source>
</reference>
<feature type="domain" description="DUF1232" evidence="6">
    <location>
        <begin position="66"/>
        <end position="101"/>
    </location>
</feature>
<keyword evidence="3 5" id="KW-1133">Transmembrane helix</keyword>
<comment type="subcellular location">
    <subcellularLocation>
        <location evidence="1">Endomembrane system</location>
        <topology evidence="1">Multi-pass membrane protein</topology>
    </subcellularLocation>
</comment>
<dbReference type="Proteomes" id="UP000193964">
    <property type="component" value="Unassembled WGS sequence"/>
</dbReference>
<evidence type="ECO:0000256" key="1">
    <source>
        <dbReference type="ARBA" id="ARBA00004127"/>
    </source>
</evidence>
<dbReference type="Pfam" id="PF06803">
    <property type="entry name" value="DUF1232"/>
    <property type="match status" value="1"/>
</dbReference>
<feature type="transmembrane region" description="Helical" evidence="5">
    <location>
        <begin position="69"/>
        <end position="93"/>
    </location>
</feature>
<evidence type="ECO:0000256" key="4">
    <source>
        <dbReference type="ARBA" id="ARBA00023136"/>
    </source>
</evidence>
<evidence type="ECO:0000259" key="6">
    <source>
        <dbReference type="Pfam" id="PF06803"/>
    </source>
</evidence>
<proteinExistence type="predicted"/>
<accession>A0A1X2ESQ3</accession>
<protein>
    <recommendedName>
        <fullName evidence="6">DUF1232 domain-containing protein</fullName>
    </recommendedName>
</protein>
<evidence type="ECO:0000313" key="8">
    <source>
        <dbReference type="Proteomes" id="UP000193964"/>
    </source>
</evidence>
<gene>
    <name evidence="7" type="ORF">AWC31_09670</name>
</gene>
<comment type="caution">
    <text evidence="7">The sequence shown here is derived from an EMBL/GenBank/DDBJ whole genome shotgun (WGS) entry which is preliminary data.</text>
</comment>
<dbReference type="RefSeq" id="WP_085150176.1">
    <property type="nucleotide sequence ID" value="NZ_JACKUA010000029.1"/>
</dbReference>
<dbReference type="GO" id="GO:0012505">
    <property type="term" value="C:endomembrane system"/>
    <property type="evidence" value="ECO:0007669"/>
    <property type="project" value="UniProtKB-SubCell"/>
</dbReference>
<name>A0A1X2ESQ3_9MYCO</name>
<keyword evidence="4 5" id="KW-0472">Membrane</keyword>
<keyword evidence="2 5" id="KW-0812">Transmembrane</keyword>
<evidence type="ECO:0000256" key="5">
    <source>
        <dbReference type="SAM" id="Phobius"/>
    </source>
</evidence>
<dbReference type="InterPro" id="IPR010652">
    <property type="entry name" value="DUF1232"/>
</dbReference>
<feature type="transmembrane region" description="Helical" evidence="5">
    <location>
        <begin position="6"/>
        <end position="30"/>
    </location>
</feature>